<feature type="transmembrane region" description="Helical" evidence="9">
    <location>
        <begin position="76"/>
        <end position="97"/>
    </location>
</feature>
<comment type="subcellular location">
    <subcellularLocation>
        <location evidence="1">Cell membrane</location>
        <topology evidence="1">Multi-pass membrane protein</topology>
    </subcellularLocation>
</comment>
<feature type="transmembrane region" description="Helical" evidence="9">
    <location>
        <begin position="285"/>
        <end position="304"/>
    </location>
</feature>
<keyword evidence="11" id="KW-1185">Reference proteome</keyword>
<keyword evidence="5 9" id="KW-0812">Transmembrane</keyword>
<dbReference type="Pfam" id="PF02386">
    <property type="entry name" value="TrkH"/>
    <property type="match status" value="1"/>
</dbReference>
<dbReference type="Proteomes" id="UP000236197">
    <property type="component" value="Unassembled WGS sequence"/>
</dbReference>
<feature type="transmembrane region" description="Helical" evidence="9">
    <location>
        <begin position="138"/>
        <end position="158"/>
    </location>
</feature>
<evidence type="ECO:0000313" key="11">
    <source>
        <dbReference type="Proteomes" id="UP000236197"/>
    </source>
</evidence>
<feature type="transmembrane region" description="Helical" evidence="9">
    <location>
        <begin position="45"/>
        <end position="64"/>
    </location>
</feature>
<proteinExistence type="inferred from homology"/>
<dbReference type="RefSeq" id="WP_103265774.1">
    <property type="nucleotide sequence ID" value="NZ_CABMLE010000018.1"/>
</dbReference>
<dbReference type="InterPro" id="IPR003445">
    <property type="entry name" value="Cat_transpt"/>
</dbReference>
<evidence type="ECO:0000313" key="10">
    <source>
        <dbReference type="EMBL" id="PNV66880.1"/>
    </source>
</evidence>
<reference evidence="11" key="1">
    <citation type="submission" date="2018-01" db="EMBL/GenBank/DDBJ databases">
        <title>Rubneribacter badeniensis gen. nov., sp. nov., and Colonibacter rubneri, gen. nov., sp. nov., WGS of new members of the Eggerthellaceae.</title>
        <authorList>
            <person name="Danylec N."/>
            <person name="Stoll D.A."/>
            <person name="Doetsch A."/>
            <person name="Kulling S.E."/>
            <person name="Huch M."/>
        </authorList>
    </citation>
    <scope>NUCLEOTIDE SEQUENCE [LARGE SCALE GENOMIC DNA]</scope>
    <source>
        <strain evidence="11">ResAG-96</strain>
    </source>
</reference>
<evidence type="ECO:0000256" key="7">
    <source>
        <dbReference type="ARBA" id="ARBA00023065"/>
    </source>
</evidence>
<evidence type="ECO:0000256" key="1">
    <source>
        <dbReference type="ARBA" id="ARBA00004651"/>
    </source>
</evidence>
<accession>A0A2K2U9M8</accession>
<feature type="transmembrane region" description="Helical" evidence="9">
    <location>
        <begin position="316"/>
        <end position="333"/>
    </location>
</feature>
<feature type="transmembrane region" description="Helical" evidence="9">
    <location>
        <begin position="189"/>
        <end position="209"/>
    </location>
</feature>
<feature type="transmembrane region" description="Helical" evidence="9">
    <location>
        <begin position="12"/>
        <end position="33"/>
    </location>
</feature>
<evidence type="ECO:0000256" key="3">
    <source>
        <dbReference type="ARBA" id="ARBA00022448"/>
    </source>
</evidence>
<keyword evidence="4" id="KW-1003">Cell membrane</keyword>
<feature type="transmembrane region" description="Helical" evidence="9">
    <location>
        <begin position="245"/>
        <end position="265"/>
    </location>
</feature>
<evidence type="ECO:0000256" key="6">
    <source>
        <dbReference type="ARBA" id="ARBA00022989"/>
    </source>
</evidence>
<keyword evidence="6 9" id="KW-1133">Transmembrane helix</keyword>
<dbReference type="AlphaFoldDB" id="A0A2K2U9M8"/>
<feature type="transmembrane region" description="Helical" evidence="9">
    <location>
        <begin position="469"/>
        <end position="494"/>
    </location>
</feature>
<keyword evidence="7" id="KW-0406">Ion transport</keyword>
<protein>
    <submittedName>
        <fullName evidence="10">Cation transporter</fullName>
    </submittedName>
</protein>
<name>A0A2K2U9M8_9ACTN</name>
<dbReference type="OrthoDB" id="9810952at2"/>
<keyword evidence="8 9" id="KW-0472">Membrane</keyword>
<sequence length="505" mass="54464">MWQRFSLYDVRVIGHYLGVLALFSSLALLVPFVTALACGEWEPASRYLLTIGIAVIVGSGLRFLRIDPGRLNRQQALAVTGFAWIALAFIATVPLHLSGHYASYLDALFDGVSGLTTTGASLVQDLDHLSNADNMWRFMMHLLGGLGLIVVALSFGLFGRGASALYASEGRSEHVVPNVVQTTRLIAKIAMVITFIATIVLTGLCVFMGMEPLRAFLHALWIAISGFMTGGFAPMSQSIMYYHSFPIELLLMLLMLLGSINFVLHSEVWKGRVAVFFRDLETRTMVLWLGVMACVIAASLSASAEFSDLPAMLRRGLFMVVSAFSTTGFQNITSNQMTTVLSSGAFLVIAVLMAVGGSGGSTTGGIKFRRIGIIMKSVVAAIKEALAPDSARVVVSYNHVGRRVLAPDVVKEAMMVFILYVVTYAIGALVGIAHGYEATQAIFESVAMASSGGLSSGLISPGMPPTLELFYILQMWAGRLEFVTLLALVVEIVVSLNPRRLVQRS</sequence>
<gene>
    <name evidence="10" type="ORF">C2L71_10850</name>
</gene>
<keyword evidence="3" id="KW-0813">Transport</keyword>
<feature type="transmembrane region" description="Helical" evidence="9">
    <location>
        <begin position="345"/>
        <end position="366"/>
    </location>
</feature>
<evidence type="ECO:0000256" key="9">
    <source>
        <dbReference type="SAM" id="Phobius"/>
    </source>
</evidence>
<comment type="similarity">
    <text evidence="2">Belongs to the TrkH potassium transport family.</text>
</comment>
<evidence type="ECO:0000256" key="2">
    <source>
        <dbReference type="ARBA" id="ARBA00009137"/>
    </source>
</evidence>
<organism evidence="10 11">
    <name type="scientific">Enteroscipio rubneri</name>
    <dbReference type="NCBI Taxonomy" id="2070686"/>
    <lineage>
        <taxon>Bacteria</taxon>
        <taxon>Bacillati</taxon>
        <taxon>Actinomycetota</taxon>
        <taxon>Coriobacteriia</taxon>
        <taxon>Eggerthellales</taxon>
        <taxon>Eggerthellaceae</taxon>
        <taxon>Enteroscipio</taxon>
    </lineage>
</organism>
<evidence type="ECO:0000256" key="8">
    <source>
        <dbReference type="ARBA" id="ARBA00023136"/>
    </source>
</evidence>
<dbReference type="GO" id="GO:0030001">
    <property type="term" value="P:metal ion transport"/>
    <property type="evidence" value="ECO:0007669"/>
    <property type="project" value="UniProtKB-ARBA"/>
</dbReference>
<comment type="caution">
    <text evidence="10">The sequence shown here is derived from an EMBL/GenBank/DDBJ whole genome shotgun (WGS) entry which is preliminary data.</text>
</comment>
<dbReference type="PANTHER" id="PTHR32024:SF2">
    <property type="entry name" value="TRK SYSTEM POTASSIUM UPTAKE PROTEIN TRKG-RELATED"/>
    <property type="match status" value="1"/>
</dbReference>
<feature type="transmembrane region" description="Helical" evidence="9">
    <location>
        <begin position="215"/>
        <end position="233"/>
    </location>
</feature>
<dbReference type="PANTHER" id="PTHR32024">
    <property type="entry name" value="TRK SYSTEM POTASSIUM UPTAKE PROTEIN TRKG-RELATED"/>
    <property type="match status" value="1"/>
</dbReference>
<dbReference type="GO" id="GO:0008324">
    <property type="term" value="F:monoatomic cation transmembrane transporter activity"/>
    <property type="evidence" value="ECO:0007669"/>
    <property type="project" value="InterPro"/>
</dbReference>
<dbReference type="EMBL" id="PPEK01000018">
    <property type="protein sequence ID" value="PNV66880.1"/>
    <property type="molecule type" value="Genomic_DNA"/>
</dbReference>
<evidence type="ECO:0000256" key="4">
    <source>
        <dbReference type="ARBA" id="ARBA00022475"/>
    </source>
</evidence>
<feature type="transmembrane region" description="Helical" evidence="9">
    <location>
        <begin position="413"/>
        <end position="436"/>
    </location>
</feature>
<evidence type="ECO:0000256" key="5">
    <source>
        <dbReference type="ARBA" id="ARBA00022692"/>
    </source>
</evidence>
<dbReference type="GO" id="GO:0005886">
    <property type="term" value="C:plasma membrane"/>
    <property type="evidence" value="ECO:0007669"/>
    <property type="project" value="UniProtKB-SubCell"/>
</dbReference>